<dbReference type="AlphaFoldDB" id="A0A7C5UWJ9"/>
<accession>A0A7C5UWJ9</accession>
<proteinExistence type="predicted"/>
<evidence type="ECO:0000313" key="1">
    <source>
        <dbReference type="EMBL" id="HHR97091.1"/>
    </source>
</evidence>
<dbReference type="EMBL" id="DRUB01000193">
    <property type="protein sequence ID" value="HHR97091.1"/>
    <property type="molecule type" value="Genomic_DNA"/>
</dbReference>
<sequence length="99" mass="11182">MYEVSKGNVIQVSMSINNTTIDDIKTAVVVKLIYNGSVKLTDFKLHMLNKTLLFGDVSRGEYVRNITIDVYASKELLNTPMALEFKIAGLYHLSAIVRW</sequence>
<comment type="caution">
    <text evidence="1">The sequence shown here is derived from an EMBL/GenBank/DDBJ whole genome shotgun (WGS) entry which is preliminary data.</text>
</comment>
<name>A0A7C5UWJ9_9CREN</name>
<gene>
    <name evidence="1" type="ORF">ENL47_09950</name>
</gene>
<reference evidence="1" key="1">
    <citation type="journal article" date="2020" name="mSystems">
        <title>Genome- and Community-Level Interaction Insights into Carbon Utilization and Element Cycling Functions of Hydrothermarchaeota in Hydrothermal Sediment.</title>
        <authorList>
            <person name="Zhou Z."/>
            <person name="Liu Y."/>
            <person name="Xu W."/>
            <person name="Pan J."/>
            <person name="Luo Z.H."/>
            <person name="Li M."/>
        </authorList>
    </citation>
    <scope>NUCLEOTIDE SEQUENCE [LARGE SCALE GENOMIC DNA]</scope>
    <source>
        <strain evidence="1">SpSt-1</strain>
    </source>
</reference>
<evidence type="ECO:0008006" key="2">
    <source>
        <dbReference type="Google" id="ProtNLM"/>
    </source>
</evidence>
<organism evidence="1">
    <name type="scientific">Ignisphaera aggregans</name>
    <dbReference type="NCBI Taxonomy" id="334771"/>
    <lineage>
        <taxon>Archaea</taxon>
        <taxon>Thermoproteota</taxon>
        <taxon>Thermoprotei</taxon>
        <taxon>Desulfurococcales</taxon>
        <taxon>Desulfurococcaceae</taxon>
        <taxon>Ignisphaera</taxon>
    </lineage>
</organism>
<protein>
    <recommendedName>
        <fullName evidence="2">CARDB domain-containing protein</fullName>
    </recommendedName>
</protein>